<protein>
    <recommendedName>
        <fullName evidence="9">DedA family protein</fullName>
    </recommendedName>
</protein>
<dbReference type="PANTHER" id="PTHR42709:SF6">
    <property type="entry name" value="UNDECAPRENYL PHOSPHATE TRANSPORTER A"/>
    <property type="match status" value="1"/>
</dbReference>
<organism evidence="7 8">
    <name type="scientific">Candidatus Kaiserbacteria bacterium RIFCSPHIGHO2_02_FULL_54_22</name>
    <dbReference type="NCBI Taxonomy" id="1798495"/>
    <lineage>
        <taxon>Bacteria</taxon>
        <taxon>Candidatus Kaiseribacteriota</taxon>
    </lineage>
</organism>
<keyword evidence="2" id="KW-1003">Cell membrane</keyword>
<keyword evidence="3 6" id="KW-0812">Transmembrane</keyword>
<evidence type="ECO:0000256" key="2">
    <source>
        <dbReference type="ARBA" id="ARBA00022475"/>
    </source>
</evidence>
<feature type="transmembrane region" description="Helical" evidence="6">
    <location>
        <begin position="131"/>
        <end position="154"/>
    </location>
</feature>
<dbReference type="AlphaFoldDB" id="A0A1F6DK20"/>
<sequence>MFNFLFHFTNGAGDATIALSLAVVLCAIFFEDVATVVVGVLTADGLMPVPVAFISLYIGTAIGDTALYSLGVFARTHPRLAHYIDHDFTAPFRLWLGNRYAFTVFSGHFVPGLRFTSFVASGFFRFPLRTYIPTALAGGLVLVTTLFTVSYWFGSVTSGWVSHIRWGIAGAFVLALFFIGRHNLLAYRAKRALVPASDSINGV</sequence>
<keyword evidence="4 6" id="KW-1133">Transmembrane helix</keyword>
<keyword evidence="5 6" id="KW-0472">Membrane</keyword>
<evidence type="ECO:0000256" key="5">
    <source>
        <dbReference type="ARBA" id="ARBA00023136"/>
    </source>
</evidence>
<feature type="transmembrane region" description="Helical" evidence="6">
    <location>
        <begin position="12"/>
        <end position="30"/>
    </location>
</feature>
<dbReference type="STRING" id="1798495.A3C19_00735"/>
<gene>
    <name evidence="7" type="ORF">A3C19_00735</name>
</gene>
<comment type="subcellular location">
    <subcellularLocation>
        <location evidence="1">Cell membrane</location>
        <topology evidence="1">Multi-pass membrane protein</topology>
    </subcellularLocation>
</comment>
<dbReference type="GO" id="GO:0005886">
    <property type="term" value="C:plasma membrane"/>
    <property type="evidence" value="ECO:0007669"/>
    <property type="project" value="UniProtKB-SubCell"/>
</dbReference>
<evidence type="ECO:0008006" key="9">
    <source>
        <dbReference type="Google" id="ProtNLM"/>
    </source>
</evidence>
<evidence type="ECO:0000313" key="7">
    <source>
        <dbReference type="EMBL" id="OGG61764.1"/>
    </source>
</evidence>
<evidence type="ECO:0000256" key="1">
    <source>
        <dbReference type="ARBA" id="ARBA00004651"/>
    </source>
</evidence>
<feature type="transmembrane region" description="Helical" evidence="6">
    <location>
        <begin position="160"/>
        <end position="180"/>
    </location>
</feature>
<dbReference type="Proteomes" id="UP000178532">
    <property type="component" value="Unassembled WGS sequence"/>
</dbReference>
<evidence type="ECO:0000256" key="3">
    <source>
        <dbReference type="ARBA" id="ARBA00022692"/>
    </source>
</evidence>
<feature type="transmembrane region" description="Helical" evidence="6">
    <location>
        <begin position="50"/>
        <end position="74"/>
    </location>
</feature>
<proteinExistence type="predicted"/>
<name>A0A1F6DK20_9BACT</name>
<evidence type="ECO:0000256" key="4">
    <source>
        <dbReference type="ARBA" id="ARBA00022989"/>
    </source>
</evidence>
<accession>A0A1F6DK20</accession>
<evidence type="ECO:0000313" key="8">
    <source>
        <dbReference type="Proteomes" id="UP000178532"/>
    </source>
</evidence>
<dbReference type="InterPro" id="IPR051311">
    <property type="entry name" value="DedA_domain"/>
</dbReference>
<dbReference type="PANTHER" id="PTHR42709">
    <property type="entry name" value="ALKALINE PHOSPHATASE LIKE PROTEIN"/>
    <property type="match status" value="1"/>
</dbReference>
<evidence type="ECO:0000256" key="6">
    <source>
        <dbReference type="SAM" id="Phobius"/>
    </source>
</evidence>
<comment type="caution">
    <text evidence="7">The sequence shown here is derived from an EMBL/GenBank/DDBJ whole genome shotgun (WGS) entry which is preliminary data.</text>
</comment>
<reference evidence="7 8" key="1">
    <citation type="journal article" date="2016" name="Nat. Commun.">
        <title>Thousands of microbial genomes shed light on interconnected biogeochemical processes in an aquifer system.</title>
        <authorList>
            <person name="Anantharaman K."/>
            <person name="Brown C.T."/>
            <person name="Hug L.A."/>
            <person name="Sharon I."/>
            <person name="Castelle C.J."/>
            <person name="Probst A.J."/>
            <person name="Thomas B.C."/>
            <person name="Singh A."/>
            <person name="Wilkins M.J."/>
            <person name="Karaoz U."/>
            <person name="Brodie E.L."/>
            <person name="Williams K.H."/>
            <person name="Hubbard S.S."/>
            <person name="Banfield J.F."/>
        </authorList>
    </citation>
    <scope>NUCLEOTIDE SEQUENCE [LARGE SCALE GENOMIC DNA]</scope>
</reference>
<dbReference type="EMBL" id="MFLI01000017">
    <property type="protein sequence ID" value="OGG61764.1"/>
    <property type="molecule type" value="Genomic_DNA"/>
</dbReference>